<evidence type="ECO:0000256" key="3">
    <source>
        <dbReference type="ARBA" id="ARBA00013014"/>
    </source>
</evidence>
<dbReference type="SUPFAM" id="SSF51735">
    <property type="entry name" value="NAD(P)-binding Rossmann-fold domains"/>
    <property type="match status" value="1"/>
</dbReference>
<protein>
    <recommendedName>
        <fullName evidence="4 9">2-dehydropantoate 2-reductase</fullName>
        <ecNumber evidence="3 9">1.1.1.169</ecNumber>
    </recommendedName>
    <alternativeName>
        <fullName evidence="7 9">Ketopantoate reductase</fullName>
    </alternativeName>
</protein>
<sequence length="313" mass="34522">MNQTIYIIGAGAIGKALAVFLKQQGKTVILLRGSVDTGSRSTETIQVTLSDQTIVEASVEVEPLSTISELKGIIVLTNKSYGNIQLAQKLKGKTGNSSIVILQNGLGVEHPFEVNGFPDIYRCVLFATSQVISEWQVRFKPVTVSPIGIIQHTDSALSSIVDQLTTTYFPFRAETNIQTIIWKKAIINSVFNSVCPLLDTDNGIFYRNEKALSIAQRVIRECLAIANAKGIDLPYKEVVEGLLQISRFSDGQLISTLQDIKNNRPTEIDTLNFEIVRIAQALNKESFVKETQLLGELTLLKSEISLLDLPQKK</sequence>
<keyword evidence="5 9" id="KW-0521">NADP</keyword>
<comment type="catalytic activity">
    <reaction evidence="8 9">
        <text>(R)-pantoate + NADP(+) = 2-dehydropantoate + NADPH + H(+)</text>
        <dbReference type="Rhea" id="RHEA:16233"/>
        <dbReference type="ChEBI" id="CHEBI:11561"/>
        <dbReference type="ChEBI" id="CHEBI:15378"/>
        <dbReference type="ChEBI" id="CHEBI:15980"/>
        <dbReference type="ChEBI" id="CHEBI:57783"/>
        <dbReference type="ChEBI" id="CHEBI:58349"/>
        <dbReference type="EC" id="1.1.1.169"/>
    </reaction>
</comment>
<reference evidence="12" key="1">
    <citation type="submission" date="2023-05" db="EMBL/GenBank/DDBJ databases">
        <authorList>
            <person name="Zhang X."/>
        </authorList>
    </citation>
    <scope>NUCLEOTIDE SEQUENCE</scope>
    <source>
        <strain evidence="12">YF14B1</strain>
    </source>
</reference>
<comment type="caution">
    <text evidence="12">The sequence shown here is derived from an EMBL/GenBank/DDBJ whole genome shotgun (WGS) entry which is preliminary data.</text>
</comment>
<dbReference type="PANTHER" id="PTHR21708:SF26">
    <property type="entry name" value="2-DEHYDROPANTOATE 2-REDUCTASE"/>
    <property type="match status" value="1"/>
</dbReference>
<evidence type="ECO:0000313" key="13">
    <source>
        <dbReference type="Proteomes" id="UP001241110"/>
    </source>
</evidence>
<evidence type="ECO:0000256" key="2">
    <source>
        <dbReference type="ARBA" id="ARBA00007870"/>
    </source>
</evidence>
<dbReference type="Proteomes" id="UP001241110">
    <property type="component" value="Unassembled WGS sequence"/>
</dbReference>
<accession>A0AAE3QM61</accession>
<dbReference type="Pfam" id="PF08546">
    <property type="entry name" value="ApbA_C"/>
    <property type="match status" value="1"/>
</dbReference>
<dbReference type="InterPro" id="IPR051402">
    <property type="entry name" value="KPR-Related"/>
</dbReference>
<dbReference type="Pfam" id="PF02558">
    <property type="entry name" value="ApbA"/>
    <property type="match status" value="1"/>
</dbReference>
<dbReference type="InterPro" id="IPR013328">
    <property type="entry name" value="6PGD_dom2"/>
</dbReference>
<keyword evidence="9" id="KW-0566">Pantothenate biosynthesis</keyword>
<dbReference type="InterPro" id="IPR003710">
    <property type="entry name" value="ApbA"/>
</dbReference>
<dbReference type="EC" id="1.1.1.169" evidence="3 9"/>
<evidence type="ECO:0000256" key="5">
    <source>
        <dbReference type="ARBA" id="ARBA00022857"/>
    </source>
</evidence>
<evidence type="ECO:0000256" key="1">
    <source>
        <dbReference type="ARBA" id="ARBA00004994"/>
    </source>
</evidence>
<dbReference type="RefSeq" id="WP_313980282.1">
    <property type="nucleotide sequence ID" value="NZ_JASJOS010000006.1"/>
</dbReference>
<evidence type="ECO:0000259" key="11">
    <source>
        <dbReference type="Pfam" id="PF08546"/>
    </source>
</evidence>
<dbReference type="InterPro" id="IPR008927">
    <property type="entry name" value="6-PGluconate_DH-like_C_sf"/>
</dbReference>
<dbReference type="EMBL" id="JASJOS010000006">
    <property type="protein sequence ID" value="MDJ1481887.1"/>
    <property type="molecule type" value="Genomic_DNA"/>
</dbReference>
<dbReference type="SUPFAM" id="SSF48179">
    <property type="entry name" value="6-phosphogluconate dehydrogenase C-terminal domain-like"/>
    <property type="match status" value="1"/>
</dbReference>
<dbReference type="PANTHER" id="PTHR21708">
    <property type="entry name" value="PROBABLE 2-DEHYDROPANTOATE 2-REDUCTASE"/>
    <property type="match status" value="1"/>
</dbReference>
<feature type="domain" description="Ketopantoate reductase N-terminal" evidence="10">
    <location>
        <begin position="5"/>
        <end position="139"/>
    </location>
</feature>
<name>A0AAE3QM61_9BACT</name>
<evidence type="ECO:0000256" key="6">
    <source>
        <dbReference type="ARBA" id="ARBA00023002"/>
    </source>
</evidence>
<evidence type="ECO:0000256" key="9">
    <source>
        <dbReference type="RuleBase" id="RU362068"/>
    </source>
</evidence>
<dbReference type="AlphaFoldDB" id="A0AAE3QM61"/>
<comment type="function">
    <text evidence="9">Catalyzes the NADPH-dependent reduction of ketopantoate into pantoic acid.</text>
</comment>
<comment type="similarity">
    <text evidence="2 9">Belongs to the ketopantoate reductase family.</text>
</comment>
<dbReference type="InterPro" id="IPR036291">
    <property type="entry name" value="NAD(P)-bd_dom_sf"/>
</dbReference>
<evidence type="ECO:0000256" key="4">
    <source>
        <dbReference type="ARBA" id="ARBA00019465"/>
    </source>
</evidence>
<dbReference type="InterPro" id="IPR013752">
    <property type="entry name" value="KPA_reductase"/>
</dbReference>
<feature type="domain" description="Ketopantoate reductase C-terminal" evidence="11">
    <location>
        <begin position="176"/>
        <end position="284"/>
    </location>
</feature>
<organism evidence="12 13">
    <name type="scientific">Xanthocytophaga flava</name>
    <dbReference type="NCBI Taxonomy" id="3048013"/>
    <lineage>
        <taxon>Bacteria</taxon>
        <taxon>Pseudomonadati</taxon>
        <taxon>Bacteroidota</taxon>
        <taxon>Cytophagia</taxon>
        <taxon>Cytophagales</taxon>
        <taxon>Rhodocytophagaceae</taxon>
        <taxon>Xanthocytophaga</taxon>
    </lineage>
</organism>
<keyword evidence="6 9" id="KW-0560">Oxidoreductase</keyword>
<dbReference type="GO" id="GO:0015940">
    <property type="term" value="P:pantothenate biosynthetic process"/>
    <property type="evidence" value="ECO:0007669"/>
    <property type="project" value="UniProtKB-KW"/>
</dbReference>
<dbReference type="Gene3D" id="1.10.1040.10">
    <property type="entry name" value="N-(1-d-carboxylethyl)-l-norvaline Dehydrogenase, domain 2"/>
    <property type="match status" value="1"/>
</dbReference>
<evidence type="ECO:0000256" key="7">
    <source>
        <dbReference type="ARBA" id="ARBA00032024"/>
    </source>
</evidence>
<dbReference type="GO" id="GO:0008677">
    <property type="term" value="F:2-dehydropantoate 2-reductase activity"/>
    <property type="evidence" value="ECO:0007669"/>
    <property type="project" value="UniProtKB-EC"/>
</dbReference>
<evidence type="ECO:0000256" key="8">
    <source>
        <dbReference type="ARBA" id="ARBA00048793"/>
    </source>
</evidence>
<gene>
    <name evidence="12" type="ORF">QNI16_15405</name>
</gene>
<evidence type="ECO:0000313" key="12">
    <source>
        <dbReference type="EMBL" id="MDJ1481887.1"/>
    </source>
</evidence>
<dbReference type="Gene3D" id="3.40.50.720">
    <property type="entry name" value="NAD(P)-binding Rossmann-like Domain"/>
    <property type="match status" value="1"/>
</dbReference>
<dbReference type="GO" id="GO:0005737">
    <property type="term" value="C:cytoplasm"/>
    <property type="evidence" value="ECO:0007669"/>
    <property type="project" value="TreeGrafter"/>
</dbReference>
<dbReference type="NCBIfam" id="TIGR00745">
    <property type="entry name" value="apbA_panE"/>
    <property type="match status" value="1"/>
</dbReference>
<comment type="pathway">
    <text evidence="1 9">Cofactor biosynthesis; (R)-pantothenate biosynthesis; (R)-pantoate from 3-methyl-2-oxobutanoate: step 2/2.</text>
</comment>
<proteinExistence type="inferred from homology"/>
<evidence type="ECO:0000259" key="10">
    <source>
        <dbReference type="Pfam" id="PF02558"/>
    </source>
</evidence>
<dbReference type="InterPro" id="IPR013332">
    <property type="entry name" value="KPR_N"/>
</dbReference>